<keyword evidence="2" id="KW-0067">ATP-binding</keyword>
<dbReference type="PROSITE" id="PS51194">
    <property type="entry name" value="HELICASE_CTER"/>
    <property type="match status" value="1"/>
</dbReference>
<dbReference type="OrthoDB" id="3197455at2"/>
<feature type="domain" description="Helicase ATP-binding" evidence="3">
    <location>
        <begin position="105"/>
        <end position="275"/>
    </location>
</feature>
<dbReference type="Pfam" id="PF09369">
    <property type="entry name" value="MZB"/>
    <property type="match status" value="1"/>
</dbReference>
<dbReference type="SMART" id="SM00487">
    <property type="entry name" value="DEXDc"/>
    <property type="match status" value="1"/>
</dbReference>
<keyword evidence="5" id="KW-0378">Hydrolase</keyword>
<organism evidence="5 6">
    <name type="scientific">Streptomyces aidingensis</name>
    <dbReference type="NCBI Taxonomy" id="910347"/>
    <lineage>
        <taxon>Bacteria</taxon>
        <taxon>Bacillati</taxon>
        <taxon>Actinomycetota</taxon>
        <taxon>Actinomycetes</taxon>
        <taxon>Kitasatosporales</taxon>
        <taxon>Streptomycetaceae</taxon>
        <taxon>Streptomyces</taxon>
    </lineage>
</organism>
<evidence type="ECO:0000313" key="6">
    <source>
        <dbReference type="Proteomes" id="UP000199207"/>
    </source>
</evidence>
<dbReference type="GO" id="GO:0003677">
    <property type="term" value="F:DNA binding"/>
    <property type="evidence" value="ECO:0007669"/>
    <property type="project" value="TreeGrafter"/>
</dbReference>
<dbReference type="InterPro" id="IPR027417">
    <property type="entry name" value="P-loop_NTPase"/>
</dbReference>
<dbReference type="Pfam" id="PF00271">
    <property type="entry name" value="Helicase_C"/>
    <property type="match status" value="1"/>
</dbReference>
<name>A0A1I1SEZ7_9ACTN</name>
<dbReference type="Proteomes" id="UP000199207">
    <property type="component" value="Unassembled WGS sequence"/>
</dbReference>
<dbReference type="GO" id="GO:0016887">
    <property type="term" value="F:ATP hydrolysis activity"/>
    <property type="evidence" value="ECO:0007669"/>
    <property type="project" value="TreeGrafter"/>
</dbReference>
<evidence type="ECO:0000313" key="5">
    <source>
        <dbReference type="EMBL" id="SFD43198.1"/>
    </source>
</evidence>
<sequence>MDVFRAHQQLIEDYEEFTRSLVWVRDPDIRRHLDEESRRKTRWPDPWISLNPRFREGGTVAQLADDESVEGRLDHRCMEYFRDKGRDGKSVGATLTLHHHQREAIRLAAARCSYVLTTGTGSGKSLSYVIPIVDAVLKNPNPDGISAIIVYPMNALANSQMHELERYLVQGVPEESRKVTFDRYTGQENRRDKESVLRRKPDILLTNYMMLEYLLTRPEERQELITAAKGLRFLVLDELHTYRGRQGADVALLVRRLRDACEAPGLQCIGTSATMARARTFAETQETVAAVATRLFGTTVRPEHVIGETLHRATTPSGRPGDAEQQRAALADAVRRAALGPDALPASYRELGSDPLAVWIEDTFGLELEEGTGRLRRRTPVTIRQATAQLRDACGGTVPEADCEQAIRAMLLAGARAKDEKKRPLFAFRLHQFLSKGDTVYASLEAPDAPRHLTSQYQLRVPGNEDRPLVPLHFCRECGHDFLAVTFDREHERYFARKDPEAPADAGDGYLYVDVERPWPADRAEILDRLPESWVETDDQGRRAVVQARAGDLPREVWVGPDGKHTEPGKGMRAWWIEGPFRFCPRCRVGYEQPRIRDFAKLATFAAEGRSSAVSLVSASVVRSLRAQPELNKRARKLLTFVDNRQDASLQAGHFNDFVQVVQIRGALYRALHKAHPEGLRHDTLPQAVAEALDLPREAYAQNPEAKYGPWEETQEALRLALAYRLYADLERGWRLTMPNLSQTGLLRFDYLSLPEIAADADLWRTTHPALEGDDPAHREKIARTLLDELRRGLAVHEELLTKEGHERLVARSRERLIGLWAVPDTDPRVPARIAFAGPRPQRAQATDTVHFGVRGGFGRYLRRPGEFLPGKRLTEADAEQIIRDLLRVLCEAGLLRVAEERPDGALGHQLKVSALIWQRGEGDAAEPDPVRKTFDPDAAGGRVNPFFRDLYRETADQLAGLEAREHTAQVDAPVRVKREKGFRTGELPLLFCSPTMELGVDIAELNAVTMRNVPPTPANYAQRSGRAGRSGQPALVTTYCSTGSAHDQYYFRRPSLMVSGSVAPPRIDLTNEDLLRSHVHAVWLAETGAALHSRMSEILDVTARTPDGEAPLPLLPELRTTMESDVHRRAAVERCTRILAPLAADLDRTAWWYDGWIADQVRDAPRTFDGACDRWRRLYRSALNEREEQDRLANDSSVTARERRQARARRIQAERQLDLLRNDSTDDDSRSDFYTYRYFASEGFLPGYSFPRLPLAAFVPGEAGEGKYGQRKGAYIQRPRFIAIGEFGPGALIYHEGRRYTVSRAQIPIGESPGRIATLDAKVCDECGYWHERQDGEDRCAHCEARLVRVLRRLMPLTTVHAEPRRRISSDEEERLREPFALRTAYRFHHGHLTARFRTPGASRGTGGGTGRTIAEITYGDAAVQVINLGRRRSRTRGAPGDDGFWLDPVSGQWLSDTKAAERAETSAEAEAMGSFAGIARTEKVVPYVQDSKNIAVLRLAYPVDKYAQVTLRYALERGIEAYFQLEDAELYSEDLPDPEDRARMLFVEGAEGGAGVLRLLHDEPGTIAAVARQALDIIHHQERDGRWHDLGRADGASEPCEYGCYDCLLTYHNQLFHPDIRRRTAVPVLSELAACEAIPDRPRATSPDEHAAALASRSPHGRADDFLGWLRTHGYRLPDATGEEIPAARAVPDFVYRLPDAEVAVFLDLPGHQVPEELRGPRARIRLENRSWLVIEVGAGGEHEWHNVVRDHPNVFGPGRAPR</sequence>
<dbReference type="PANTHER" id="PTHR47962">
    <property type="entry name" value="ATP-DEPENDENT HELICASE LHR-RELATED-RELATED"/>
    <property type="match status" value="1"/>
</dbReference>
<proteinExistence type="predicted"/>
<dbReference type="GO" id="GO:0005524">
    <property type="term" value="F:ATP binding"/>
    <property type="evidence" value="ECO:0007669"/>
    <property type="project" value="UniProtKB-KW"/>
</dbReference>
<dbReference type="InterPro" id="IPR001650">
    <property type="entry name" value="Helicase_C-like"/>
</dbReference>
<keyword evidence="1" id="KW-0547">Nucleotide-binding</keyword>
<gene>
    <name evidence="5" type="ORF">SAMN05421773_11536</name>
</gene>
<dbReference type="InterPro" id="IPR014001">
    <property type="entry name" value="Helicase_ATP-bd"/>
</dbReference>
<dbReference type="STRING" id="910347.SAMN05421773_11536"/>
<dbReference type="Gene3D" id="3.40.50.300">
    <property type="entry name" value="P-loop containing nucleotide triphosphate hydrolases"/>
    <property type="match status" value="2"/>
</dbReference>
<dbReference type="GO" id="GO:0004386">
    <property type="term" value="F:helicase activity"/>
    <property type="evidence" value="ECO:0007669"/>
    <property type="project" value="UniProtKB-KW"/>
</dbReference>
<keyword evidence="5" id="KW-0347">Helicase</keyword>
<dbReference type="SMART" id="SM00490">
    <property type="entry name" value="HELICc"/>
    <property type="match status" value="1"/>
</dbReference>
<evidence type="ECO:0000256" key="1">
    <source>
        <dbReference type="ARBA" id="ARBA00022741"/>
    </source>
</evidence>
<evidence type="ECO:0000259" key="4">
    <source>
        <dbReference type="PROSITE" id="PS51194"/>
    </source>
</evidence>
<keyword evidence="6" id="KW-1185">Reference proteome</keyword>
<dbReference type="SUPFAM" id="SSF52540">
    <property type="entry name" value="P-loop containing nucleoside triphosphate hydrolases"/>
    <property type="match status" value="1"/>
</dbReference>
<dbReference type="CDD" id="cd17923">
    <property type="entry name" value="DEXHc_Hrq1-like"/>
    <property type="match status" value="1"/>
</dbReference>
<dbReference type="Pfam" id="PF00270">
    <property type="entry name" value="DEAD"/>
    <property type="match status" value="1"/>
</dbReference>
<dbReference type="PANTHER" id="PTHR47962:SF5">
    <property type="entry name" value="ATP-DEPENDENT HELICASE LHR-RELATED"/>
    <property type="match status" value="1"/>
</dbReference>
<dbReference type="RefSeq" id="WP_093840825.1">
    <property type="nucleotide sequence ID" value="NZ_FOLM01000015.1"/>
</dbReference>
<dbReference type="InterPro" id="IPR011545">
    <property type="entry name" value="DEAD/DEAH_box_helicase_dom"/>
</dbReference>
<dbReference type="InterPro" id="IPR052511">
    <property type="entry name" value="ATP-dep_Helicase"/>
</dbReference>
<dbReference type="InterPro" id="IPR018973">
    <property type="entry name" value="MZB"/>
</dbReference>
<reference evidence="5 6" key="1">
    <citation type="submission" date="2016-10" db="EMBL/GenBank/DDBJ databases">
        <authorList>
            <person name="de Groot N.N."/>
        </authorList>
    </citation>
    <scope>NUCLEOTIDE SEQUENCE [LARGE SCALE GENOMIC DNA]</scope>
    <source>
        <strain evidence="5 6">CGMCC 4.5739</strain>
    </source>
</reference>
<feature type="domain" description="Helicase C-terminal" evidence="4">
    <location>
        <begin position="930"/>
        <end position="1076"/>
    </location>
</feature>
<dbReference type="EMBL" id="FOLM01000015">
    <property type="protein sequence ID" value="SFD43198.1"/>
    <property type="molecule type" value="Genomic_DNA"/>
</dbReference>
<accession>A0A1I1SEZ7</accession>
<dbReference type="PROSITE" id="PS51192">
    <property type="entry name" value="HELICASE_ATP_BIND_1"/>
    <property type="match status" value="1"/>
</dbReference>
<evidence type="ECO:0000256" key="2">
    <source>
        <dbReference type="ARBA" id="ARBA00022840"/>
    </source>
</evidence>
<evidence type="ECO:0000259" key="3">
    <source>
        <dbReference type="PROSITE" id="PS51192"/>
    </source>
</evidence>
<protein>
    <submittedName>
        <fullName evidence="5">ATP-dependent helicase YprA, contains C-terminal metal-binding DUF1998 domain</fullName>
    </submittedName>
</protein>